<evidence type="ECO:0000256" key="7">
    <source>
        <dbReference type="ARBA" id="ARBA00022970"/>
    </source>
</evidence>
<dbReference type="PROSITE" id="PS50893">
    <property type="entry name" value="ABC_TRANSPORTER_2"/>
    <property type="match status" value="1"/>
</dbReference>
<evidence type="ECO:0000256" key="8">
    <source>
        <dbReference type="ARBA" id="ARBA00023136"/>
    </source>
</evidence>
<dbReference type="InterPro" id="IPR030679">
    <property type="entry name" value="ABC_ATPase_HisP-typ"/>
</dbReference>
<keyword evidence="3" id="KW-0813">Transport</keyword>
<keyword evidence="4" id="KW-1003">Cell membrane</keyword>
<comment type="subcellular location">
    <subcellularLocation>
        <location evidence="1">Cell membrane</location>
        <topology evidence="1">Peripheral membrane protein</topology>
    </subcellularLocation>
</comment>
<evidence type="ECO:0000256" key="4">
    <source>
        <dbReference type="ARBA" id="ARBA00022475"/>
    </source>
</evidence>
<evidence type="ECO:0000256" key="2">
    <source>
        <dbReference type="ARBA" id="ARBA00005417"/>
    </source>
</evidence>
<evidence type="ECO:0000259" key="9">
    <source>
        <dbReference type="PROSITE" id="PS50893"/>
    </source>
</evidence>
<keyword evidence="7" id="KW-0029">Amino-acid transport</keyword>
<dbReference type="GO" id="GO:0005524">
    <property type="term" value="F:ATP binding"/>
    <property type="evidence" value="ECO:0007669"/>
    <property type="project" value="UniProtKB-KW"/>
</dbReference>
<comment type="caution">
    <text evidence="10">The sequence shown here is derived from an EMBL/GenBank/DDBJ whole genome shotgun (WGS) entry which is preliminary data.</text>
</comment>
<dbReference type="PANTHER" id="PTHR43166:SF9">
    <property type="entry name" value="GLUTAMATE_ASPARTATE IMPORT ATP-BINDING PROTEIN GLTL"/>
    <property type="match status" value="1"/>
</dbReference>
<organism evidence="10 11">
    <name type="scientific">Pseudochelatococcus lubricantis</name>
    <dbReference type="NCBI Taxonomy" id="1538102"/>
    <lineage>
        <taxon>Bacteria</taxon>
        <taxon>Pseudomonadati</taxon>
        <taxon>Pseudomonadota</taxon>
        <taxon>Alphaproteobacteria</taxon>
        <taxon>Hyphomicrobiales</taxon>
        <taxon>Chelatococcaceae</taxon>
        <taxon>Pseudochelatococcus</taxon>
    </lineage>
</organism>
<dbReference type="PROSITE" id="PS00211">
    <property type="entry name" value="ABC_TRANSPORTER_1"/>
    <property type="match status" value="1"/>
</dbReference>
<dbReference type="InterPro" id="IPR050086">
    <property type="entry name" value="MetN_ABC_transporter-like"/>
</dbReference>
<protein>
    <submittedName>
        <fullName evidence="10">Polar amino acid transport system ATP-binding protein</fullName>
    </submittedName>
</protein>
<dbReference type="PIRSF" id="PIRSF039085">
    <property type="entry name" value="ABC_ATPase_HisP"/>
    <property type="match status" value="1"/>
</dbReference>
<evidence type="ECO:0000256" key="3">
    <source>
        <dbReference type="ARBA" id="ARBA00022448"/>
    </source>
</evidence>
<dbReference type="Pfam" id="PF00005">
    <property type="entry name" value="ABC_tran"/>
    <property type="match status" value="1"/>
</dbReference>
<dbReference type="SMART" id="SM00382">
    <property type="entry name" value="AAA"/>
    <property type="match status" value="1"/>
</dbReference>
<feature type="domain" description="ABC transporter" evidence="9">
    <location>
        <begin position="4"/>
        <end position="247"/>
    </location>
</feature>
<dbReference type="EMBL" id="JAASQI010000003">
    <property type="protein sequence ID" value="NIJ57603.1"/>
    <property type="molecule type" value="Genomic_DNA"/>
</dbReference>
<reference evidence="10 11" key="1">
    <citation type="submission" date="2020-03" db="EMBL/GenBank/DDBJ databases">
        <title>Genomic Encyclopedia of Type Strains, Phase IV (KMG-IV): sequencing the most valuable type-strain genomes for metagenomic binning, comparative biology and taxonomic classification.</title>
        <authorList>
            <person name="Goeker M."/>
        </authorList>
    </citation>
    <scope>NUCLEOTIDE SEQUENCE [LARGE SCALE GENOMIC DNA]</scope>
    <source>
        <strain evidence="10 11">DSM 103870</strain>
    </source>
</reference>
<evidence type="ECO:0000256" key="1">
    <source>
        <dbReference type="ARBA" id="ARBA00004202"/>
    </source>
</evidence>
<keyword evidence="5" id="KW-0547">Nucleotide-binding</keyword>
<comment type="similarity">
    <text evidence="2">Belongs to the ABC transporter superfamily.</text>
</comment>
<accession>A0ABX0UXD2</accession>
<dbReference type="Gene3D" id="3.40.50.300">
    <property type="entry name" value="P-loop containing nucleotide triphosphate hydrolases"/>
    <property type="match status" value="1"/>
</dbReference>
<keyword evidence="8" id="KW-0472">Membrane</keyword>
<sequence length="262" mass="29159">MSMIAARNIHKSFQSQDVLKGVDLDIGKGETVVLLGASGSGKSTLLRCLNFLEMPTSGEVCLDGKRVGTPDAGGRMRYSETELCQLRQRVGMVFQQFNLFPHLTVEWNVMIAQRKVLGRSEAQARERARYYLEKVGLAEKINEYPARLSGGQQQRVAIARSLAMEPDVMLFDEATSALDPELVGEVLQTMKNLSGEGMTMLIVTHELGFAYNVAHRIVFLHEGTIIEEGTPDEILVHPKSERTKAFLRGHTVFRLPQPEETA</sequence>
<proteinExistence type="inferred from homology"/>
<dbReference type="RefSeq" id="WP_281351103.1">
    <property type="nucleotide sequence ID" value="NZ_JBHUIE010000016.1"/>
</dbReference>
<dbReference type="InterPro" id="IPR003439">
    <property type="entry name" value="ABC_transporter-like_ATP-bd"/>
</dbReference>
<evidence type="ECO:0000256" key="6">
    <source>
        <dbReference type="ARBA" id="ARBA00022840"/>
    </source>
</evidence>
<dbReference type="PANTHER" id="PTHR43166">
    <property type="entry name" value="AMINO ACID IMPORT ATP-BINDING PROTEIN"/>
    <property type="match status" value="1"/>
</dbReference>
<gene>
    <name evidence="10" type="ORF">FHS82_001439</name>
</gene>
<name>A0ABX0UXD2_9HYPH</name>
<dbReference type="SUPFAM" id="SSF52540">
    <property type="entry name" value="P-loop containing nucleoside triphosphate hydrolases"/>
    <property type="match status" value="1"/>
</dbReference>
<evidence type="ECO:0000256" key="5">
    <source>
        <dbReference type="ARBA" id="ARBA00022741"/>
    </source>
</evidence>
<keyword evidence="6 10" id="KW-0067">ATP-binding</keyword>
<dbReference type="CDD" id="cd03262">
    <property type="entry name" value="ABC_HisP_GlnQ"/>
    <property type="match status" value="1"/>
</dbReference>
<dbReference type="Proteomes" id="UP001429580">
    <property type="component" value="Unassembled WGS sequence"/>
</dbReference>
<dbReference type="InterPro" id="IPR027417">
    <property type="entry name" value="P-loop_NTPase"/>
</dbReference>
<keyword evidence="11" id="KW-1185">Reference proteome</keyword>
<dbReference type="InterPro" id="IPR017871">
    <property type="entry name" value="ABC_transporter-like_CS"/>
</dbReference>
<evidence type="ECO:0000313" key="10">
    <source>
        <dbReference type="EMBL" id="NIJ57603.1"/>
    </source>
</evidence>
<dbReference type="InterPro" id="IPR003593">
    <property type="entry name" value="AAA+_ATPase"/>
</dbReference>
<evidence type="ECO:0000313" key="11">
    <source>
        <dbReference type="Proteomes" id="UP001429580"/>
    </source>
</evidence>